<dbReference type="AlphaFoldDB" id="A0A418WQ62"/>
<proteinExistence type="predicted"/>
<dbReference type="RefSeq" id="WP_119759629.1">
    <property type="nucleotide sequence ID" value="NZ_QYUM01000002.1"/>
</dbReference>
<evidence type="ECO:0000313" key="1">
    <source>
        <dbReference type="EMBL" id="RJF93351.1"/>
    </source>
</evidence>
<gene>
    <name evidence="1" type="ORF">D3876_03115</name>
</gene>
<dbReference type="OrthoDB" id="5145750at2"/>
<evidence type="ECO:0000313" key="2">
    <source>
        <dbReference type="Proteomes" id="UP000286100"/>
    </source>
</evidence>
<comment type="caution">
    <text evidence="1">The sequence shown here is derived from an EMBL/GenBank/DDBJ whole genome shotgun (WGS) entry which is preliminary data.</text>
</comment>
<name>A0A418WQ62_9SPHN</name>
<reference evidence="1 2" key="1">
    <citation type="submission" date="2018-09" db="EMBL/GenBank/DDBJ databases">
        <authorList>
            <person name="Zhu H."/>
        </authorList>
    </citation>
    <scope>NUCLEOTIDE SEQUENCE [LARGE SCALE GENOMIC DNA]</scope>
    <source>
        <strain evidence="1 2">K2R01-6</strain>
    </source>
</reference>
<organism evidence="1 2">
    <name type="scientific">Sphingomonas cavernae</name>
    <dbReference type="NCBI Taxonomy" id="2320861"/>
    <lineage>
        <taxon>Bacteria</taxon>
        <taxon>Pseudomonadati</taxon>
        <taxon>Pseudomonadota</taxon>
        <taxon>Alphaproteobacteria</taxon>
        <taxon>Sphingomonadales</taxon>
        <taxon>Sphingomonadaceae</taxon>
        <taxon>Sphingomonas</taxon>
    </lineage>
</organism>
<accession>A0A418WQ62</accession>
<keyword evidence="2" id="KW-1185">Reference proteome</keyword>
<dbReference type="Proteomes" id="UP000286100">
    <property type="component" value="Unassembled WGS sequence"/>
</dbReference>
<sequence>MANVDGAWDCVIKSPLGDQKAVLTVNSTGGSFVGNMTGAMGAMDVEDGKVDGDTLSWKMNLKVPMPMTLDCTARIDGDSITGSAGAGAFGSFPLTGTRQA</sequence>
<protein>
    <submittedName>
        <fullName evidence="1">Uncharacterized protein</fullName>
    </submittedName>
</protein>
<dbReference type="EMBL" id="QYUM01000002">
    <property type="protein sequence ID" value="RJF93351.1"/>
    <property type="molecule type" value="Genomic_DNA"/>
</dbReference>